<keyword evidence="2 4" id="KW-0012">Acyltransferase</keyword>
<dbReference type="GO" id="GO:0016747">
    <property type="term" value="F:acyltransferase activity, transferring groups other than amino-acyl groups"/>
    <property type="evidence" value="ECO:0007669"/>
    <property type="project" value="InterPro"/>
</dbReference>
<protein>
    <submittedName>
        <fullName evidence="4">Putative acetyltransferase</fullName>
        <ecNumber evidence="4">2.3.1.-</ecNumber>
    </submittedName>
</protein>
<evidence type="ECO:0000259" key="3">
    <source>
        <dbReference type="PROSITE" id="PS51186"/>
    </source>
</evidence>
<dbReference type="RefSeq" id="WP_184565530.1">
    <property type="nucleotide sequence ID" value="NZ_JACIEI010000006.1"/>
</dbReference>
<dbReference type="CDD" id="cd04301">
    <property type="entry name" value="NAT_SF"/>
    <property type="match status" value="1"/>
</dbReference>
<comment type="caution">
    <text evidence="4">The sequence shown here is derived from an EMBL/GenBank/DDBJ whole genome shotgun (WGS) entry which is preliminary data.</text>
</comment>
<dbReference type="AlphaFoldDB" id="A0A7W6H0B5"/>
<reference evidence="4 5" key="1">
    <citation type="submission" date="2020-08" db="EMBL/GenBank/DDBJ databases">
        <title>Genomic Encyclopedia of Type Strains, Phase IV (KMG-IV): sequencing the most valuable type-strain genomes for metagenomic binning, comparative biology and taxonomic classification.</title>
        <authorList>
            <person name="Goeker M."/>
        </authorList>
    </citation>
    <scope>NUCLEOTIDE SEQUENCE [LARGE SCALE GENOMIC DNA]</scope>
    <source>
        <strain evidence="4 5">DSM 102234</strain>
    </source>
</reference>
<dbReference type="Pfam" id="PF00583">
    <property type="entry name" value="Acetyltransf_1"/>
    <property type="match status" value="1"/>
</dbReference>
<sequence length="152" mass="16583">MTQVTIETGTPTAPDARALLQASHDLMGSLFPQEANHFLSVEALEAPHIKFFLAKDGNASLGCAALANHTTFGEVKSMYVDATARNRGVADRLMQQLVQEAKAQSLPCMKLETGTGLDAAHRLYERHGFSDCDAFGDYQADAPYSRYMELTL</sequence>
<keyword evidence="5" id="KW-1185">Reference proteome</keyword>
<evidence type="ECO:0000313" key="4">
    <source>
        <dbReference type="EMBL" id="MBB3994460.1"/>
    </source>
</evidence>
<feature type="domain" description="N-acetyltransferase" evidence="3">
    <location>
        <begin position="4"/>
        <end position="152"/>
    </location>
</feature>
<dbReference type="PANTHER" id="PTHR43877">
    <property type="entry name" value="AMINOALKYLPHOSPHONATE N-ACETYLTRANSFERASE-RELATED-RELATED"/>
    <property type="match status" value="1"/>
</dbReference>
<gene>
    <name evidence="4" type="ORF">GGR95_002106</name>
</gene>
<evidence type="ECO:0000313" key="5">
    <source>
        <dbReference type="Proteomes" id="UP000530268"/>
    </source>
</evidence>
<dbReference type="InterPro" id="IPR000182">
    <property type="entry name" value="GNAT_dom"/>
</dbReference>
<proteinExistence type="predicted"/>
<accession>A0A7W6H0B5</accession>
<dbReference type="InterPro" id="IPR050832">
    <property type="entry name" value="Bact_Acetyltransf"/>
</dbReference>
<dbReference type="EMBL" id="JACIEI010000006">
    <property type="protein sequence ID" value="MBB3994460.1"/>
    <property type="molecule type" value="Genomic_DNA"/>
</dbReference>
<evidence type="ECO:0000256" key="2">
    <source>
        <dbReference type="ARBA" id="ARBA00023315"/>
    </source>
</evidence>
<dbReference type="Proteomes" id="UP000530268">
    <property type="component" value="Unassembled WGS sequence"/>
</dbReference>
<evidence type="ECO:0000256" key="1">
    <source>
        <dbReference type="ARBA" id="ARBA00022679"/>
    </source>
</evidence>
<dbReference type="InterPro" id="IPR016181">
    <property type="entry name" value="Acyl_CoA_acyltransferase"/>
</dbReference>
<dbReference type="PANTHER" id="PTHR43877:SF5">
    <property type="entry name" value="BLL8307 PROTEIN"/>
    <property type="match status" value="1"/>
</dbReference>
<name>A0A7W6H0B5_9RHOB</name>
<keyword evidence="1 4" id="KW-0808">Transferase</keyword>
<dbReference type="Gene3D" id="3.40.630.30">
    <property type="match status" value="1"/>
</dbReference>
<dbReference type="PROSITE" id="PS51186">
    <property type="entry name" value="GNAT"/>
    <property type="match status" value="1"/>
</dbReference>
<organism evidence="4 5">
    <name type="scientific">Sulfitobacter undariae</name>
    <dbReference type="NCBI Taxonomy" id="1563671"/>
    <lineage>
        <taxon>Bacteria</taxon>
        <taxon>Pseudomonadati</taxon>
        <taxon>Pseudomonadota</taxon>
        <taxon>Alphaproteobacteria</taxon>
        <taxon>Rhodobacterales</taxon>
        <taxon>Roseobacteraceae</taxon>
        <taxon>Sulfitobacter</taxon>
    </lineage>
</organism>
<dbReference type="EC" id="2.3.1.-" evidence="4"/>
<dbReference type="SUPFAM" id="SSF55729">
    <property type="entry name" value="Acyl-CoA N-acyltransferases (Nat)"/>
    <property type="match status" value="1"/>
</dbReference>